<evidence type="ECO:0000259" key="2">
    <source>
        <dbReference type="Pfam" id="PF26107"/>
    </source>
</evidence>
<dbReference type="PROSITE" id="PS52050">
    <property type="entry name" value="WYL"/>
    <property type="match status" value="1"/>
</dbReference>
<evidence type="ECO:0000313" key="4">
    <source>
        <dbReference type="EMBL" id="MXY34691.1"/>
    </source>
</evidence>
<name>A0A6B0Y1R2_9RHOB</name>
<dbReference type="AlphaFoldDB" id="A0A6B0Y1R2"/>
<feature type="domain" description="DNA-binding transcriptional repressor CapW C-terminal dimerisation" evidence="2">
    <location>
        <begin position="224"/>
        <end position="297"/>
    </location>
</feature>
<organism evidence="4">
    <name type="scientific">Boseongicola sp. SB0664_bin_43</name>
    <dbReference type="NCBI Taxonomy" id="2604844"/>
    <lineage>
        <taxon>Bacteria</taxon>
        <taxon>Pseudomonadati</taxon>
        <taxon>Pseudomonadota</taxon>
        <taxon>Alphaproteobacteria</taxon>
        <taxon>Rhodobacterales</taxon>
        <taxon>Paracoccaceae</taxon>
        <taxon>Boseongicola</taxon>
    </lineage>
</organism>
<dbReference type="InterPro" id="IPR016634">
    <property type="entry name" value="CapW-like"/>
</dbReference>
<dbReference type="Pfam" id="PF13280">
    <property type="entry name" value="WYL"/>
    <property type="match status" value="1"/>
</dbReference>
<dbReference type="PIRSF" id="PIRSF015558">
    <property type="entry name" value="Txn_reg_DeoR_prd"/>
    <property type="match status" value="1"/>
</dbReference>
<reference evidence="4" key="1">
    <citation type="submission" date="2019-09" db="EMBL/GenBank/DDBJ databases">
        <title>Characterisation of the sponge microbiome using genome-centric metagenomics.</title>
        <authorList>
            <person name="Engelberts J.P."/>
            <person name="Robbins S.J."/>
            <person name="De Goeij J.M."/>
            <person name="Aranda M."/>
            <person name="Bell S.C."/>
            <person name="Webster N.S."/>
        </authorList>
    </citation>
    <scope>NUCLEOTIDE SEQUENCE</scope>
    <source>
        <strain evidence="4">SB0664_bin_43</strain>
    </source>
</reference>
<dbReference type="Pfam" id="PF26109">
    <property type="entry name" value="WHD_BrxR"/>
    <property type="match status" value="1"/>
</dbReference>
<proteinExistence type="predicted"/>
<evidence type="ECO:0000259" key="1">
    <source>
        <dbReference type="Pfam" id="PF13280"/>
    </source>
</evidence>
<feature type="domain" description="DNA-binding transcriptional repressor CapW winged helix-turn-helix" evidence="3">
    <location>
        <begin position="24"/>
        <end position="103"/>
    </location>
</feature>
<gene>
    <name evidence="4" type="ORF">F4Y60_11510</name>
</gene>
<feature type="domain" description="WYL" evidence="1">
    <location>
        <begin position="138"/>
        <end position="205"/>
    </location>
</feature>
<dbReference type="Pfam" id="PF26107">
    <property type="entry name" value="BrxR_CTD"/>
    <property type="match status" value="1"/>
</dbReference>
<dbReference type="EMBL" id="VXRY01000470">
    <property type="protein sequence ID" value="MXY34691.1"/>
    <property type="molecule type" value="Genomic_DNA"/>
</dbReference>
<evidence type="ECO:0000259" key="3">
    <source>
        <dbReference type="Pfam" id="PF26109"/>
    </source>
</evidence>
<sequence>MLQTGKHFGGVRAMAYWPNMKMSIRRRFEFIEFQLTWEGAVGRRKLQDQFGISMQQATNDLNAYIDACPNNMLYDPRRKAYVPGPKFRPRLTGGDVSEYLMHLDMLHHGYRRDTEIWVDALPAFDAVSTQTRKINPGTFKLMLRAIRAQSCIMARYVSLSSDDVKPRTLRPHAIASDGHRWHVRAFDFGKERYSDFVLSRLEATEPVDPPSRNVPDDDAWNTRVEIVLKPSTGLKKRQREVLEIEYGMIDGCLRLRIRQAMLWYYLRHFGFNPGDIEGDAFRNKSSFHLIVSNLKEVERCLGRRG</sequence>
<accession>A0A6B0Y1R2</accession>
<dbReference type="InterPro" id="IPR059020">
    <property type="entry name" value="CapW_CTD"/>
</dbReference>
<dbReference type="InterPro" id="IPR059019">
    <property type="entry name" value="WHD_CapW"/>
</dbReference>
<protein>
    <submittedName>
        <fullName evidence="4">WYL domain-containing protein</fullName>
    </submittedName>
</protein>
<comment type="caution">
    <text evidence="4">The sequence shown here is derived from an EMBL/GenBank/DDBJ whole genome shotgun (WGS) entry which is preliminary data.</text>
</comment>
<dbReference type="InterPro" id="IPR026881">
    <property type="entry name" value="WYL_dom"/>
</dbReference>